<dbReference type="GeneTree" id="ENSGT00910000147540"/>
<evidence type="ECO:0000256" key="1">
    <source>
        <dbReference type="SAM" id="MobiDB-lite"/>
    </source>
</evidence>
<proteinExistence type="predicted"/>
<feature type="region of interest" description="Disordered" evidence="1">
    <location>
        <begin position="1"/>
        <end position="20"/>
    </location>
</feature>
<dbReference type="Ensembl" id="ENSCATT00000021478.1">
    <property type="protein sequence ID" value="ENSCATP00000005854.1"/>
    <property type="gene ID" value="ENSCATG00000018691.1"/>
</dbReference>
<protein>
    <submittedName>
        <fullName evidence="2">Uncharacterized protein</fullName>
    </submittedName>
</protein>
<dbReference type="Proteomes" id="UP000233060">
    <property type="component" value="Unassembled WGS sequence"/>
</dbReference>
<dbReference type="AlphaFoldDB" id="A0A2K5KYU1"/>
<accession>A0A2K5KYU1</accession>
<evidence type="ECO:0000313" key="2">
    <source>
        <dbReference type="Ensembl" id="ENSCATP00000005854.1"/>
    </source>
</evidence>
<evidence type="ECO:0000313" key="3">
    <source>
        <dbReference type="Proteomes" id="UP000233060"/>
    </source>
</evidence>
<reference evidence="2" key="1">
    <citation type="submission" date="2025-08" db="UniProtKB">
        <authorList>
            <consortium name="Ensembl"/>
        </authorList>
    </citation>
    <scope>IDENTIFICATION</scope>
</reference>
<dbReference type="Bgee" id="ENSCATG00000018691">
    <property type="expression patterns" value="Expressed in bone marrow and 11 other cell types or tissues"/>
</dbReference>
<organism evidence="2 3">
    <name type="scientific">Cercocebus atys</name>
    <name type="common">Sooty mangabey</name>
    <name type="synonym">Cercocebus torquatus atys</name>
    <dbReference type="NCBI Taxonomy" id="9531"/>
    <lineage>
        <taxon>Eukaryota</taxon>
        <taxon>Metazoa</taxon>
        <taxon>Chordata</taxon>
        <taxon>Craniata</taxon>
        <taxon>Vertebrata</taxon>
        <taxon>Euteleostomi</taxon>
        <taxon>Mammalia</taxon>
        <taxon>Eutheria</taxon>
        <taxon>Euarchontoglires</taxon>
        <taxon>Primates</taxon>
        <taxon>Haplorrhini</taxon>
        <taxon>Catarrhini</taxon>
        <taxon>Cercopithecidae</taxon>
        <taxon>Cercopithecinae</taxon>
        <taxon>Cercocebus</taxon>
    </lineage>
</organism>
<sequence length="76" mass="7986">MPFPLLVSGGDEGRSGASWGNRSKSVELVVLPGGAPSSRDVEQLSAGGREEIVVGEEKLFPSSLLDYLAGLQIKLM</sequence>
<name>A0A2K5KYU1_CERAT</name>
<keyword evidence="3" id="KW-1185">Reference proteome</keyword>
<reference evidence="2" key="2">
    <citation type="submission" date="2025-09" db="UniProtKB">
        <authorList>
            <consortium name="Ensembl"/>
        </authorList>
    </citation>
    <scope>IDENTIFICATION</scope>
</reference>